<organism evidence="1">
    <name type="scientific">Anguilla anguilla</name>
    <name type="common">European freshwater eel</name>
    <name type="synonym">Muraena anguilla</name>
    <dbReference type="NCBI Taxonomy" id="7936"/>
    <lineage>
        <taxon>Eukaryota</taxon>
        <taxon>Metazoa</taxon>
        <taxon>Chordata</taxon>
        <taxon>Craniata</taxon>
        <taxon>Vertebrata</taxon>
        <taxon>Euteleostomi</taxon>
        <taxon>Actinopterygii</taxon>
        <taxon>Neopterygii</taxon>
        <taxon>Teleostei</taxon>
        <taxon>Anguilliformes</taxon>
        <taxon>Anguillidae</taxon>
        <taxon>Anguilla</taxon>
    </lineage>
</organism>
<name>A0A0E9UT72_ANGAN</name>
<protein>
    <submittedName>
        <fullName evidence="1">Uncharacterized protein</fullName>
    </submittedName>
</protein>
<dbReference type="AlphaFoldDB" id="A0A0E9UT72"/>
<reference evidence="1" key="1">
    <citation type="submission" date="2014-11" db="EMBL/GenBank/DDBJ databases">
        <authorList>
            <person name="Amaro Gonzalez C."/>
        </authorList>
    </citation>
    <scope>NUCLEOTIDE SEQUENCE</scope>
</reference>
<accession>A0A0E9UT72</accession>
<proteinExistence type="predicted"/>
<dbReference type="EMBL" id="GBXM01039636">
    <property type="protein sequence ID" value="JAH68941.1"/>
    <property type="molecule type" value="Transcribed_RNA"/>
</dbReference>
<reference evidence="1" key="2">
    <citation type="journal article" date="2015" name="Fish Shellfish Immunol.">
        <title>Early steps in the European eel (Anguilla anguilla)-Vibrio vulnificus interaction in the gills: Role of the RtxA13 toxin.</title>
        <authorList>
            <person name="Callol A."/>
            <person name="Pajuelo D."/>
            <person name="Ebbesson L."/>
            <person name="Teles M."/>
            <person name="MacKenzie S."/>
            <person name="Amaro C."/>
        </authorList>
    </citation>
    <scope>NUCLEOTIDE SEQUENCE</scope>
</reference>
<sequence length="50" mass="6060">MHVDNSPTPKHKKYLLKYHLHHKRERGKTESRNFISKISWQHARRGIGRV</sequence>
<evidence type="ECO:0000313" key="1">
    <source>
        <dbReference type="EMBL" id="JAH68941.1"/>
    </source>
</evidence>